<feature type="transmembrane region" description="Helical" evidence="2">
    <location>
        <begin position="6"/>
        <end position="25"/>
    </location>
</feature>
<comment type="caution">
    <text evidence="3">The sequence shown here is derived from an EMBL/GenBank/DDBJ whole genome shotgun (WGS) entry which is preliminary data.</text>
</comment>
<accession>A0A8X6HZC2</accession>
<name>A0A8X6HZC2_TRICU</name>
<dbReference type="EMBL" id="BMAO01019754">
    <property type="protein sequence ID" value="GFR32609.1"/>
    <property type="molecule type" value="Genomic_DNA"/>
</dbReference>
<dbReference type="OrthoDB" id="6420816at2759"/>
<dbReference type="Proteomes" id="UP000887116">
    <property type="component" value="Unassembled WGS sequence"/>
</dbReference>
<feature type="compositionally biased region" description="Basic and acidic residues" evidence="1">
    <location>
        <begin position="70"/>
        <end position="83"/>
    </location>
</feature>
<keyword evidence="4" id="KW-1185">Reference proteome</keyword>
<keyword evidence="2" id="KW-1133">Transmembrane helix</keyword>
<sequence>MIPGLFVGNVVVCIVIFLFVINSKFRNRLITEWHNHQAKLLPASRKSNKGRKSSESYDKTPVTQAIFRTTVEEDIPRESKPETDSDSQVGSPAKFPTTHGQT</sequence>
<organism evidence="3 4">
    <name type="scientific">Trichonephila clavata</name>
    <name type="common">Joro spider</name>
    <name type="synonym">Nephila clavata</name>
    <dbReference type="NCBI Taxonomy" id="2740835"/>
    <lineage>
        <taxon>Eukaryota</taxon>
        <taxon>Metazoa</taxon>
        <taxon>Ecdysozoa</taxon>
        <taxon>Arthropoda</taxon>
        <taxon>Chelicerata</taxon>
        <taxon>Arachnida</taxon>
        <taxon>Araneae</taxon>
        <taxon>Araneomorphae</taxon>
        <taxon>Entelegynae</taxon>
        <taxon>Araneoidea</taxon>
        <taxon>Nephilidae</taxon>
        <taxon>Trichonephila</taxon>
    </lineage>
</organism>
<gene>
    <name evidence="3" type="primary">AVEN_252690_1</name>
    <name evidence="3" type="ORF">TNCT_269021</name>
</gene>
<dbReference type="AlphaFoldDB" id="A0A8X6HZC2"/>
<protein>
    <submittedName>
        <fullName evidence="3">Uncharacterized protein</fullName>
    </submittedName>
</protein>
<evidence type="ECO:0000313" key="4">
    <source>
        <dbReference type="Proteomes" id="UP000887116"/>
    </source>
</evidence>
<proteinExistence type="predicted"/>
<reference evidence="3" key="1">
    <citation type="submission" date="2020-07" db="EMBL/GenBank/DDBJ databases">
        <title>Multicomponent nature underlies the extraordinary mechanical properties of spider dragline silk.</title>
        <authorList>
            <person name="Kono N."/>
            <person name="Nakamura H."/>
            <person name="Mori M."/>
            <person name="Yoshida Y."/>
            <person name="Ohtoshi R."/>
            <person name="Malay A.D."/>
            <person name="Moran D.A.P."/>
            <person name="Tomita M."/>
            <person name="Numata K."/>
            <person name="Arakawa K."/>
        </authorList>
    </citation>
    <scope>NUCLEOTIDE SEQUENCE</scope>
</reference>
<keyword evidence="2" id="KW-0812">Transmembrane</keyword>
<evidence type="ECO:0000256" key="1">
    <source>
        <dbReference type="SAM" id="MobiDB-lite"/>
    </source>
</evidence>
<evidence type="ECO:0000313" key="3">
    <source>
        <dbReference type="EMBL" id="GFR32609.1"/>
    </source>
</evidence>
<keyword evidence="2" id="KW-0472">Membrane</keyword>
<evidence type="ECO:0000256" key="2">
    <source>
        <dbReference type="SAM" id="Phobius"/>
    </source>
</evidence>
<feature type="region of interest" description="Disordered" evidence="1">
    <location>
        <begin position="41"/>
        <end position="102"/>
    </location>
</feature>